<sequence>MRAALHAEWTKLRTIPEAAVFLLLTVVLTVALSVTAAALGAVDRVEASLLGVRLGQAVVAAWAIQLLAGEFGTGLASTTFIALPRRLTVLTAKAVLLLTGVLAAAVVSVTASVLAGRILIDDYPPLTDGPLRAAAGSVGYLLLIALLGLGAGAALRSAVGATSIVLGLLYLTPVIIGMFSDLETQHHIFRAMPGTAGLTVLSTVDMGTLPIQPLPGLVVAATWAFVTLGVGAAVFCARDV</sequence>
<protein>
    <submittedName>
        <fullName evidence="2">ABC transporter permease</fullName>
    </submittedName>
</protein>
<accession>A0ABQ3Z4W0</accession>
<name>A0ABQ3Z4W0_9ACTN</name>
<dbReference type="RefSeq" id="WP_203731972.1">
    <property type="nucleotide sequence ID" value="NZ_BAAATX010000058.1"/>
</dbReference>
<comment type="caution">
    <text evidence="2">The sequence shown here is derived from an EMBL/GenBank/DDBJ whole genome shotgun (WGS) entry which is preliminary data.</text>
</comment>
<evidence type="ECO:0000313" key="3">
    <source>
        <dbReference type="Proteomes" id="UP000637628"/>
    </source>
</evidence>
<evidence type="ECO:0000313" key="2">
    <source>
        <dbReference type="EMBL" id="GIE04869.1"/>
    </source>
</evidence>
<feature type="transmembrane region" description="Helical" evidence="1">
    <location>
        <begin position="20"/>
        <end position="42"/>
    </location>
</feature>
<feature type="transmembrane region" description="Helical" evidence="1">
    <location>
        <begin position="132"/>
        <end position="151"/>
    </location>
</feature>
<keyword evidence="1" id="KW-1133">Transmembrane helix</keyword>
<feature type="transmembrane region" description="Helical" evidence="1">
    <location>
        <begin position="158"/>
        <end position="179"/>
    </location>
</feature>
<keyword evidence="1" id="KW-0812">Transmembrane</keyword>
<gene>
    <name evidence="2" type="ORF">Adu01nite_62190</name>
</gene>
<evidence type="ECO:0000256" key="1">
    <source>
        <dbReference type="SAM" id="Phobius"/>
    </source>
</evidence>
<feature type="transmembrane region" description="Helical" evidence="1">
    <location>
        <begin position="214"/>
        <end position="237"/>
    </location>
</feature>
<proteinExistence type="predicted"/>
<keyword evidence="1" id="KW-0472">Membrane</keyword>
<reference evidence="2 3" key="1">
    <citation type="submission" date="2021-01" db="EMBL/GenBank/DDBJ databases">
        <title>Whole genome shotgun sequence of Actinoplanes durhamensis NBRC 14914.</title>
        <authorList>
            <person name="Komaki H."/>
            <person name="Tamura T."/>
        </authorList>
    </citation>
    <scope>NUCLEOTIDE SEQUENCE [LARGE SCALE GENOMIC DNA]</scope>
    <source>
        <strain evidence="2 3">NBRC 14914</strain>
    </source>
</reference>
<feature type="transmembrane region" description="Helical" evidence="1">
    <location>
        <begin position="62"/>
        <end position="83"/>
    </location>
</feature>
<organism evidence="2 3">
    <name type="scientific">Paractinoplanes durhamensis</name>
    <dbReference type="NCBI Taxonomy" id="113563"/>
    <lineage>
        <taxon>Bacteria</taxon>
        <taxon>Bacillati</taxon>
        <taxon>Actinomycetota</taxon>
        <taxon>Actinomycetes</taxon>
        <taxon>Micromonosporales</taxon>
        <taxon>Micromonosporaceae</taxon>
        <taxon>Paractinoplanes</taxon>
    </lineage>
</organism>
<feature type="transmembrane region" description="Helical" evidence="1">
    <location>
        <begin position="95"/>
        <end position="120"/>
    </location>
</feature>
<keyword evidence="3" id="KW-1185">Reference proteome</keyword>
<dbReference type="Proteomes" id="UP000637628">
    <property type="component" value="Unassembled WGS sequence"/>
</dbReference>
<dbReference type="EMBL" id="BOML01000050">
    <property type="protein sequence ID" value="GIE04869.1"/>
    <property type="molecule type" value="Genomic_DNA"/>
</dbReference>